<dbReference type="PANTHER" id="PTHR45869:SF7">
    <property type="entry name" value="C-REACTIVE PROTEIN"/>
    <property type="match status" value="1"/>
</dbReference>
<evidence type="ECO:0000256" key="9">
    <source>
        <dbReference type="RuleBase" id="RU362112"/>
    </source>
</evidence>
<dbReference type="Ensembl" id="ENSXETT00000056990">
    <property type="protein sequence ID" value="ENSXETP00000056990"/>
    <property type="gene ID" value="ENSXETG00000027272"/>
</dbReference>
<evidence type="ECO:0000256" key="3">
    <source>
        <dbReference type="ARBA" id="ARBA00022723"/>
    </source>
</evidence>
<organism evidence="11">
    <name type="scientific">Xenopus tropicalis</name>
    <name type="common">Western clawed frog</name>
    <name type="synonym">Silurana tropicalis</name>
    <dbReference type="NCBI Taxonomy" id="8364"/>
    <lineage>
        <taxon>Eukaryota</taxon>
        <taxon>Metazoa</taxon>
        <taxon>Chordata</taxon>
        <taxon>Craniata</taxon>
        <taxon>Vertebrata</taxon>
        <taxon>Euteleostomi</taxon>
        <taxon>Amphibia</taxon>
        <taxon>Batrachia</taxon>
        <taxon>Anura</taxon>
        <taxon>Pipoidea</taxon>
        <taxon>Pipidae</taxon>
        <taxon>Xenopodinae</taxon>
        <taxon>Xenopus</taxon>
        <taxon>Silurana</taxon>
    </lineage>
</organism>
<dbReference type="Pfam" id="PF00354">
    <property type="entry name" value="Pentaxin"/>
    <property type="match status" value="1"/>
</dbReference>
<dbReference type="GeneTree" id="ENSGT01100000263515"/>
<feature type="domain" description="Pentraxin (PTX)" evidence="10">
    <location>
        <begin position="33"/>
        <end position="233"/>
    </location>
</feature>
<feature type="disulfide bond" evidence="8">
    <location>
        <begin position="64"/>
        <end position="123"/>
    </location>
</feature>
<dbReference type="InterPro" id="IPR013320">
    <property type="entry name" value="ConA-like_dom_sf"/>
</dbReference>
<evidence type="ECO:0000256" key="6">
    <source>
        <dbReference type="ARBA" id="ARBA00023157"/>
    </source>
</evidence>
<keyword evidence="4 9" id="KW-0732">Signal</keyword>
<dbReference type="Gene3D" id="2.60.120.200">
    <property type="match status" value="1"/>
</dbReference>
<dbReference type="FunCoup" id="A0A6I8PT33">
    <property type="interactions" value="273"/>
</dbReference>
<feature type="signal peptide" evidence="9">
    <location>
        <begin position="1"/>
        <end position="28"/>
    </location>
</feature>
<dbReference type="GO" id="GO:0005576">
    <property type="term" value="C:extracellular region"/>
    <property type="evidence" value="ECO:0007669"/>
    <property type="project" value="UniProtKB-SubCell"/>
</dbReference>
<comment type="similarity">
    <text evidence="7 9">Belongs to the pentraxin family.</text>
</comment>
<comment type="subunit">
    <text evidence="9">Homopentamer. Pentaxin (or pentraxin) have a discoid arrangement of 5 non-covalently bound subunits.</text>
</comment>
<dbReference type="Bgee" id="ENSXETG00000027272">
    <property type="expression patterns" value="Expressed in skeletal muscle tissue and 2 other cell types or tissues"/>
</dbReference>
<evidence type="ECO:0000313" key="11">
    <source>
        <dbReference type="Ensembl" id="ENSXETP00000056990"/>
    </source>
</evidence>
<keyword evidence="2" id="KW-0964">Secreted</keyword>
<evidence type="ECO:0000256" key="4">
    <source>
        <dbReference type="ARBA" id="ARBA00022729"/>
    </source>
</evidence>
<dbReference type="InterPro" id="IPR001759">
    <property type="entry name" value="PTX_dom"/>
</dbReference>
<evidence type="ECO:0000256" key="8">
    <source>
        <dbReference type="PROSITE-ProRule" id="PRU01172"/>
    </source>
</evidence>
<evidence type="ECO:0000256" key="1">
    <source>
        <dbReference type="ARBA" id="ARBA00004613"/>
    </source>
</evidence>
<dbReference type="AlphaFoldDB" id="A0A6I8PT33"/>
<proteinExistence type="inferred from homology"/>
<comment type="cofactor">
    <cofactor evidence="9">
        <name>Ca(2+)</name>
        <dbReference type="ChEBI" id="CHEBI:29108"/>
    </cofactor>
    <text evidence="9">Binds 2 calcium ions per subunit.</text>
</comment>
<dbReference type="InterPro" id="IPR051005">
    <property type="entry name" value="Pentraxin_domain"/>
</dbReference>
<dbReference type="InParanoid" id="A0A6I8PT33"/>
<dbReference type="SMART" id="SM00159">
    <property type="entry name" value="PTX"/>
    <property type="match status" value="1"/>
</dbReference>
<gene>
    <name evidence="11" type="primary">apcs</name>
</gene>
<evidence type="ECO:0000259" key="10">
    <source>
        <dbReference type="PROSITE" id="PS51828"/>
    </source>
</evidence>
<protein>
    <recommendedName>
        <fullName evidence="9">Pentraxin family member</fullName>
    </recommendedName>
</protein>
<evidence type="ECO:0000256" key="7">
    <source>
        <dbReference type="ARBA" id="ARBA00038102"/>
    </source>
</evidence>
<dbReference type="PRINTS" id="PR00895">
    <property type="entry name" value="PENTAXIN"/>
</dbReference>
<dbReference type="FunFam" id="2.60.120.200:FF:000070">
    <property type="entry name" value="Serum amyloid P-component"/>
    <property type="match status" value="1"/>
</dbReference>
<evidence type="ECO:0000256" key="2">
    <source>
        <dbReference type="ARBA" id="ARBA00022525"/>
    </source>
</evidence>
<name>A0A6I8PT33_XENTR</name>
<dbReference type="Xenbase" id="XB-GENE-5748286">
    <property type="gene designation" value="apcs"/>
</dbReference>
<reference evidence="11" key="1">
    <citation type="journal article" date="2010" name="Science">
        <title>The genome of the Western clawed frog Xenopus tropicalis.</title>
        <authorList>
            <person name="Hellsten U."/>
            <person name="Harland R.M."/>
            <person name="Gilchrist M.J."/>
            <person name="Hendrix D."/>
            <person name="Jurka J."/>
            <person name="Kapitonov V."/>
            <person name="Ovcharenko I."/>
            <person name="Putnam N.H."/>
            <person name="Shu S."/>
            <person name="Taher L."/>
            <person name="Blitz I.L."/>
            <person name="Blumberg B."/>
            <person name="Dichmann D.S."/>
            <person name="Dubchak I."/>
            <person name="Amaya E."/>
            <person name="Detter J.C."/>
            <person name="Fletcher R."/>
            <person name="Gerhard D.S."/>
            <person name="Goodstein D."/>
            <person name="Graves T."/>
            <person name="Grigoriev I.V."/>
            <person name="Grimwood J."/>
            <person name="Kawashima T."/>
            <person name="Lindquist E."/>
            <person name="Lucas S.M."/>
            <person name="Mead P.E."/>
            <person name="Mitros T."/>
            <person name="Ogino H."/>
            <person name="Ohta Y."/>
            <person name="Poliakov A.V."/>
            <person name="Pollet N."/>
            <person name="Robert J."/>
            <person name="Salamov A."/>
            <person name="Sater A.K."/>
            <person name="Schmutz J."/>
            <person name="Terry A."/>
            <person name="Vize P.D."/>
            <person name="Warren W.C."/>
            <person name="Wells D."/>
            <person name="Wills A."/>
            <person name="Wilson R.K."/>
            <person name="Zimmerman L.B."/>
            <person name="Zorn A.M."/>
            <person name="Grainger R."/>
            <person name="Grammer T."/>
            <person name="Khokha M.K."/>
            <person name="Richardson P.M."/>
            <person name="Rokhsar D.S."/>
        </authorList>
    </citation>
    <scope>NUCLEOTIDE SEQUENCE [LARGE SCALE GENOMIC DNA]</scope>
    <source>
        <strain evidence="11">Nigerian</strain>
    </source>
</reference>
<evidence type="ECO:0000256" key="5">
    <source>
        <dbReference type="ARBA" id="ARBA00022837"/>
    </source>
</evidence>
<keyword evidence="3 9" id="KW-0479">Metal-binding</keyword>
<reference evidence="11" key="2">
    <citation type="submission" date="2020-05" db="UniProtKB">
        <authorList>
            <consortium name="Ensembl"/>
        </authorList>
    </citation>
    <scope>IDENTIFICATION</scope>
</reference>
<sequence>MLFSSSQCHRPNMVRYVLWFVFFTGCLAQEDLGGKVFLFPKATDTAHVILKPVIKKPVESFTVCLESYTELTREHSLFSLAVPGKDNALLIFPMPPTTCRFILNQEPVDPKVQPEVFDWKHTCVAWESGSGVVQLWINGKLYPRTVLKKGPLIDAKASIILGQEQDSYGGGFDISQSFMGEISNVHMWDYVLTQVDIQKVLAGKKDVNGNIINWRSLQYEIKGDVTVQPKLQCRSLQNHYNLLSSCNET</sequence>
<keyword evidence="6 8" id="KW-1015">Disulfide bond</keyword>
<comment type="subcellular location">
    <subcellularLocation>
        <location evidence="1 9">Secreted</location>
    </subcellularLocation>
</comment>
<dbReference type="PANTHER" id="PTHR45869">
    <property type="entry name" value="C-REACTIVE PROTEIN-RELATED"/>
    <property type="match status" value="1"/>
</dbReference>
<dbReference type="CDD" id="cd00152">
    <property type="entry name" value="PTX"/>
    <property type="match status" value="1"/>
</dbReference>
<accession>A0A6I8PT33</accession>
<dbReference type="PROSITE" id="PS51828">
    <property type="entry name" value="PTX_2"/>
    <property type="match status" value="1"/>
</dbReference>
<feature type="chain" id="PRO_5030002430" description="Pentraxin family member" evidence="9">
    <location>
        <begin position="29"/>
        <end position="249"/>
    </location>
</feature>
<dbReference type="SUPFAM" id="SSF49899">
    <property type="entry name" value="Concanavalin A-like lectins/glucanases"/>
    <property type="match status" value="1"/>
</dbReference>
<keyword evidence="5 9" id="KW-0106">Calcium</keyword>
<dbReference type="GO" id="GO:0046872">
    <property type="term" value="F:metal ion binding"/>
    <property type="evidence" value="ECO:0007669"/>
    <property type="project" value="UniProtKB-KW"/>
</dbReference>